<comment type="catalytic activity">
    <reaction evidence="2">
        <text>3',5'-cyclic CMP + H2O = CMP + H(+)</text>
        <dbReference type="Rhea" id="RHEA:72675"/>
        <dbReference type="ChEBI" id="CHEBI:15377"/>
        <dbReference type="ChEBI" id="CHEBI:15378"/>
        <dbReference type="ChEBI" id="CHEBI:58003"/>
        <dbReference type="ChEBI" id="CHEBI:60377"/>
    </reaction>
    <physiologicalReaction direction="left-to-right" evidence="2">
        <dbReference type="Rhea" id="RHEA:72676"/>
    </physiologicalReaction>
</comment>
<evidence type="ECO:0000256" key="1">
    <source>
        <dbReference type="ARBA" id="ARBA00007121"/>
    </source>
</evidence>
<dbReference type="InterPro" id="IPR029039">
    <property type="entry name" value="Flavoprotein-like_sf"/>
</dbReference>
<evidence type="ECO:0000313" key="7">
    <source>
        <dbReference type="Proteomes" id="UP000029500"/>
    </source>
</evidence>
<dbReference type="STRING" id="189425.PGRAT_16470"/>
<dbReference type="EMBL" id="CP009287">
    <property type="protein sequence ID" value="AIQ69043.1"/>
    <property type="molecule type" value="Genomic_DNA"/>
</dbReference>
<sequence>MNTEYKIAQDTYWVGKIDNREVPFHRLILAKGTTYNSYLLKTGKPTVIDTVDMEFGREYAERLSQFIDPMDIEYIVINHTEPDHSGGLAALASRALNATIVCTAIAVPELQEMYKLHSRNFLIMNDGDTLDIGGKTLLFKETPYLHTAETMITYCVEDKILFPCDIFSTHVAVKKLFSDEAGFDITEDFKGYYSAIIHPHRRYVRTLIEAVQDLDIEMIAPSHGFLIRENIRKYIDLYDVLSRETTEGKKAAIVYTTLKNNTKKMANILQDCLKENHIETEVWDADKNSAAEILSSIASADAVFVGSSTRYADMIGNLEPILQEMKNMNLEGKLAAAFGSYGWSGEAIEVIQDYLNATNMTVQSTSEVIKSTGMIHVEFPIRVRFSPKDADKVQKIKNAAEYVSDLLLSAN</sequence>
<evidence type="ECO:0000256" key="3">
    <source>
        <dbReference type="ARBA" id="ARBA00034301"/>
    </source>
</evidence>
<dbReference type="RefSeq" id="WP_025708313.1">
    <property type="nucleotide sequence ID" value="NZ_CP009287.1"/>
</dbReference>
<dbReference type="PANTHER" id="PTHR43717">
    <property type="entry name" value="ANAEROBIC NITRIC OXIDE REDUCTASE FLAVORUBREDOXIN"/>
    <property type="match status" value="1"/>
</dbReference>
<dbReference type="SUPFAM" id="SSF52218">
    <property type="entry name" value="Flavoproteins"/>
    <property type="match status" value="1"/>
</dbReference>
<dbReference type="Pfam" id="PF19583">
    <property type="entry name" value="ODP"/>
    <property type="match status" value="1"/>
</dbReference>
<dbReference type="PIRSF" id="PIRSF005243">
    <property type="entry name" value="ROO"/>
    <property type="match status" value="1"/>
</dbReference>
<dbReference type="Pfam" id="PF00258">
    <property type="entry name" value="Flavodoxin_1"/>
    <property type="match status" value="1"/>
</dbReference>
<dbReference type="Proteomes" id="UP000029500">
    <property type="component" value="Chromosome"/>
</dbReference>
<dbReference type="SUPFAM" id="SSF56281">
    <property type="entry name" value="Metallo-hydrolase/oxidoreductase"/>
    <property type="match status" value="1"/>
</dbReference>
<dbReference type="PROSITE" id="PS50902">
    <property type="entry name" value="FLAVODOXIN_LIKE"/>
    <property type="match status" value="1"/>
</dbReference>
<accession>A0A089MC31</accession>
<dbReference type="InterPro" id="IPR016440">
    <property type="entry name" value="Rubredoxin-O_OxRdtase"/>
</dbReference>
<comment type="function">
    <text evidence="3">Counteracts the endogenous Pycsar antiviral defense system. Phosphodiesterase that enables metal-dependent hydrolysis of host cyclic nucleotide Pycsar defense signals such as cCMP and cUMP.</text>
</comment>
<reference evidence="6 7" key="1">
    <citation type="submission" date="2014-08" db="EMBL/GenBank/DDBJ databases">
        <title>Comparative genomics of the Paenibacillus odorifer group.</title>
        <authorList>
            <person name="den Bakker H.C."/>
            <person name="Tsai Y.-C."/>
            <person name="Martin N."/>
            <person name="Korlach J."/>
            <person name="Wiedmann M."/>
        </authorList>
    </citation>
    <scope>NUCLEOTIDE SEQUENCE [LARGE SCALE GENOMIC DNA]</scope>
    <source>
        <strain evidence="6 7">DSM 15220</strain>
    </source>
</reference>
<dbReference type="GO" id="GO:0046872">
    <property type="term" value="F:metal ion binding"/>
    <property type="evidence" value="ECO:0007669"/>
    <property type="project" value="InterPro"/>
</dbReference>
<dbReference type="GO" id="GO:0010181">
    <property type="term" value="F:FMN binding"/>
    <property type="evidence" value="ECO:0007669"/>
    <property type="project" value="InterPro"/>
</dbReference>
<dbReference type="InterPro" id="IPR036866">
    <property type="entry name" value="RibonucZ/Hydroxyglut_hydro"/>
</dbReference>
<comment type="catalytic activity">
    <reaction evidence="4">
        <text>3',5'-cyclic UMP + H2O = UMP + H(+)</text>
        <dbReference type="Rhea" id="RHEA:70575"/>
        <dbReference type="ChEBI" id="CHEBI:15377"/>
        <dbReference type="ChEBI" id="CHEBI:15378"/>
        <dbReference type="ChEBI" id="CHEBI:57865"/>
        <dbReference type="ChEBI" id="CHEBI:184387"/>
    </reaction>
    <physiologicalReaction direction="left-to-right" evidence="4">
        <dbReference type="Rhea" id="RHEA:70576"/>
    </physiologicalReaction>
</comment>
<organism evidence="6 7">
    <name type="scientific">Paenibacillus graminis</name>
    <dbReference type="NCBI Taxonomy" id="189425"/>
    <lineage>
        <taxon>Bacteria</taxon>
        <taxon>Bacillati</taxon>
        <taxon>Bacillota</taxon>
        <taxon>Bacilli</taxon>
        <taxon>Bacillales</taxon>
        <taxon>Paenibacillaceae</taxon>
        <taxon>Paenibacillus</taxon>
    </lineage>
</organism>
<dbReference type="PANTHER" id="PTHR43717:SF1">
    <property type="entry name" value="ANAEROBIC NITRIC OXIDE REDUCTASE FLAVORUBREDOXIN"/>
    <property type="match status" value="1"/>
</dbReference>
<dbReference type="KEGG" id="pgm:PGRAT_16470"/>
<name>A0A089MC31_9BACL</name>
<dbReference type="GO" id="GO:0009055">
    <property type="term" value="F:electron transfer activity"/>
    <property type="evidence" value="ECO:0007669"/>
    <property type="project" value="InterPro"/>
</dbReference>
<dbReference type="OrthoDB" id="9807946at2"/>
<dbReference type="CDD" id="cd07709">
    <property type="entry name" value="flavodiiron_proteins_MBL-fold"/>
    <property type="match status" value="1"/>
</dbReference>
<dbReference type="Gene3D" id="3.60.15.10">
    <property type="entry name" value="Ribonuclease Z/Hydroxyacylglutathione hydrolase-like"/>
    <property type="match status" value="1"/>
</dbReference>
<dbReference type="GO" id="GO:0016651">
    <property type="term" value="F:oxidoreductase activity, acting on NAD(P)H"/>
    <property type="evidence" value="ECO:0007669"/>
    <property type="project" value="UniProtKB-ARBA"/>
</dbReference>
<dbReference type="AlphaFoldDB" id="A0A089MC31"/>
<dbReference type="eggNOG" id="COG0426">
    <property type="taxonomic scope" value="Bacteria"/>
</dbReference>
<evidence type="ECO:0000313" key="6">
    <source>
        <dbReference type="EMBL" id="AIQ69043.1"/>
    </source>
</evidence>
<keyword evidence="7" id="KW-1185">Reference proteome</keyword>
<dbReference type="InterPro" id="IPR001279">
    <property type="entry name" value="Metallo-B-lactamas"/>
</dbReference>
<gene>
    <name evidence="6" type="ORF">PGRAT_16470</name>
</gene>
<comment type="similarity">
    <text evidence="1">In the N-terminal section; belongs to the zinc metallo-hydrolase group 3 family.</text>
</comment>
<dbReference type="InterPro" id="IPR045761">
    <property type="entry name" value="ODP_dom"/>
</dbReference>
<dbReference type="InterPro" id="IPR008254">
    <property type="entry name" value="Flavodoxin/NO_synth"/>
</dbReference>
<evidence type="ECO:0000259" key="5">
    <source>
        <dbReference type="PROSITE" id="PS50902"/>
    </source>
</evidence>
<feature type="domain" description="Flavodoxin-like" evidence="5">
    <location>
        <begin position="251"/>
        <end position="407"/>
    </location>
</feature>
<dbReference type="SMART" id="SM00849">
    <property type="entry name" value="Lactamase_B"/>
    <property type="match status" value="1"/>
</dbReference>
<evidence type="ECO:0000256" key="4">
    <source>
        <dbReference type="ARBA" id="ARBA00048505"/>
    </source>
</evidence>
<dbReference type="Gene3D" id="3.40.50.360">
    <property type="match status" value="1"/>
</dbReference>
<proteinExistence type="inferred from homology"/>
<dbReference type="HOGENOM" id="CLU_017490_0_0_9"/>
<evidence type="ECO:0000256" key="2">
    <source>
        <dbReference type="ARBA" id="ARBA00034221"/>
    </source>
</evidence>
<protein>
    <submittedName>
        <fullName evidence="6">Flavoprotein</fullName>
    </submittedName>
</protein>